<dbReference type="AlphaFoldDB" id="A0A327X6H8"/>
<sequence length="217" mass="25559">MSANDTHQANQVLNMTTLMTELAPAMTIYCPDFSKRFGDKHVENVMREYAYQLFQNNISLADFRRGIERMKQRTTTKWTPTPIEFLELCKLQASDFGFPTKDEVYREVEGYSRHKAKGSSKPYEFSGRFAELICQDIMYAFRLSTEDKRQTLLDASYTKWVDYQRRHGFLPKQATQLEAPAPRHSSADYQRMHPFAERIERIKQARRQRPQRRRGAA</sequence>
<dbReference type="Pfam" id="PF06992">
    <property type="entry name" value="Phage_lambda_P"/>
    <property type="match status" value="1"/>
</dbReference>
<dbReference type="GO" id="GO:0006270">
    <property type="term" value="P:DNA replication initiation"/>
    <property type="evidence" value="ECO:0007669"/>
    <property type="project" value="InterPro"/>
</dbReference>
<dbReference type="Proteomes" id="UP000249203">
    <property type="component" value="Unassembled WGS sequence"/>
</dbReference>
<evidence type="ECO:0000313" key="1">
    <source>
        <dbReference type="EMBL" id="RAK01624.1"/>
    </source>
</evidence>
<protein>
    <recommendedName>
        <fullName evidence="3">Phage replication protein P</fullName>
    </recommendedName>
</protein>
<name>A0A327X6H8_9GAMM</name>
<comment type="caution">
    <text evidence="1">The sequence shown here is derived from an EMBL/GenBank/DDBJ whole genome shotgun (WGS) entry which is preliminary data.</text>
</comment>
<dbReference type="InterPro" id="IPR009731">
    <property type="entry name" value="P-like"/>
</dbReference>
<reference evidence="1 2" key="1">
    <citation type="submission" date="2018-06" db="EMBL/GenBank/DDBJ databases">
        <title>Genomic Encyclopedia of Type Strains, Phase III (KMG-III): the genomes of soil and plant-associated and newly described type strains.</title>
        <authorList>
            <person name="Whitman W."/>
        </authorList>
    </citation>
    <scope>NUCLEOTIDE SEQUENCE [LARGE SCALE GENOMIC DNA]</scope>
    <source>
        <strain evidence="1 2">CGMCC 1.15366</strain>
    </source>
</reference>
<gene>
    <name evidence="1" type="ORF">B0I24_101247</name>
</gene>
<organism evidence="1 2">
    <name type="scientific">Aliidiomarina maris</name>
    <dbReference type="NCBI Taxonomy" id="531312"/>
    <lineage>
        <taxon>Bacteria</taxon>
        <taxon>Pseudomonadati</taxon>
        <taxon>Pseudomonadota</taxon>
        <taxon>Gammaproteobacteria</taxon>
        <taxon>Alteromonadales</taxon>
        <taxon>Idiomarinaceae</taxon>
        <taxon>Aliidiomarina</taxon>
    </lineage>
</organism>
<accession>A0A327X6H8</accession>
<evidence type="ECO:0008006" key="3">
    <source>
        <dbReference type="Google" id="ProtNLM"/>
    </source>
</evidence>
<dbReference type="EMBL" id="QLMD01000001">
    <property type="protein sequence ID" value="RAK01624.1"/>
    <property type="molecule type" value="Genomic_DNA"/>
</dbReference>
<evidence type="ECO:0000313" key="2">
    <source>
        <dbReference type="Proteomes" id="UP000249203"/>
    </source>
</evidence>
<proteinExistence type="predicted"/>